<reference evidence="1" key="1">
    <citation type="submission" date="2021-06" db="EMBL/GenBank/DDBJ databases">
        <authorList>
            <person name="Kallberg Y."/>
            <person name="Tangrot J."/>
            <person name="Rosling A."/>
        </authorList>
    </citation>
    <scope>NUCLEOTIDE SEQUENCE</scope>
    <source>
        <strain evidence="1">AU212A</strain>
    </source>
</reference>
<protein>
    <submittedName>
        <fullName evidence="1">6585_t:CDS:1</fullName>
    </submittedName>
</protein>
<organism evidence="1 2">
    <name type="scientific">Scutellospora calospora</name>
    <dbReference type="NCBI Taxonomy" id="85575"/>
    <lineage>
        <taxon>Eukaryota</taxon>
        <taxon>Fungi</taxon>
        <taxon>Fungi incertae sedis</taxon>
        <taxon>Mucoromycota</taxon>
        <taxon>Glomeromycotina</taxon>
        <taxon>Glomeromycetes</taxon>
        <taxon>Diversisporales</taxon>
        <taxon>Gigasporaceae</taxon>
        <taxon>Scutellospora</taxon>
    </lineage>
</organism>
<dbReference type="Proteomes" id="UP000789860">
    <property type="component" value="Unassembled WGS sequence"/>
</dbReference>
<keyword evidence="2" id="KW-1185">Reference proteome</keyword>
<dbReference type="EMBL" id="CAJVPM010000487">
    <property type="protein sequence ID" value="CAG8445430.1"/>
    <property type="molecule type" value="Genomic_DNA"/>
</dbReference>
<evidence type="ECO:0000313" key="2">
    <source>
        <dbReference type="Proteomes" id="UP000789860"/>
    </source>
</evidence>
<gene>
    <name evidence="1" type="ORF">SCALOS_LOCUS895</name>
</gene>
<name>A0ACA9K0V1_9GLOM</name>
<proteinExistence type="predicted"/>
<evidence type="ECO:0000313" key="1">
    <source>
        <dbReference type="EMBL" id="CAG8445430.1"/>
    </source>
</evidence>
<sequence>MKNLIVILAFLIVFAYADTHQRNLIVDINDQILIKTFTETFTTDSIQDCGKPEDILHITYLDIAPDPPQRGQELSIDAAGYLTETVVEGSYIELTVKMGLIRLLQKKLDLCEQVEKVNKECPLEKGEQTLQHTVELPKEIPPGKYTVDVHVYTPDRRPIACLKATAFFRP</sequence>
<accession>A0ACA9K0V1</accession>
<comment type="caution">
    <text evidence="1">The sequence shown here is derived from an EMBL/GenBank/DDBJ whole genome shotgun (WGS) entry which is preliminary data.</text>
</comment>